<dbReference type="EMBL" id="QKXF01000324">
    <property type="protein sequence ID" value="RQM12533.1"/>
    <property type="molecule type" value="Genomic_DNA"/>
</dbReference>
<proteinExistence type="predicted"/>
<dbReference type="OrthoDB" id="10596380at2759"/>
<evidence type="ECO:0000313" key="3">
    <source>
        <dbReference type="Proteomes" id="UP000286097"/>
    </source>
</evidence>
<accession>A0A3R7YUE9</accession>
<name>A0A3R7YUE9_9STRA</name>
<feature type="region of interest" description="Disordered" evidence="1">
    <location>
        <begin position="1"/>
        <end position="33"/>
    </location>
</feature>
<dbReference type="VEuPathDB" id="FungiDB:DD237_006298"/>
<feature type="compositionally biased region" description="Low complexity" evidence="1">
    <location>
        <begin position="62"/>
        <end position="74"/>
    </location>
</feature>
<comment type="caution">
    <text evidence="2">The sequence shown here is derived from an EMBL/GenBank/DDBJ whole genome shotgun (WGS) entry which is preliminary data.</text>
</comment>
<protein>
    <submittedName>
        <fullName evidence="2">Uncharacterized protein</fullName>
    </submittedName>
</protein>
<feature type="compositionally biased region" description="Basic and acidic residues" evidence="1">
    <location>
        <begin position="1"/>
        <end position="17"/>
    </location>
</feature>
<gene>
    <name evidence="2" type="ORF">DD237_006298</name>
</gene>
<feature type="compositionally biased region" description="Basic residues" evidence="1">
    <location>
        <begin position="140"/>
        <end position="149"/>
    </location>
</feature>
<dbReference type="Proteomes" id="UP000286097">
    <property type="component" value="Unassembled WGS sequence"/>
</dbReference>
<reference evidence="2 3" key="1">
    <citation type="submission" date="2018-06" db="EMBL/GenBank/DDBJ databases">
        <title>Comparative genomics of downy mildews reveals potential adaptations to biotrophy.</title>
        <authorList>
            <person name="Fletcher K."/>
            <person name="Klosterman S.J."/>
            <person name="Derevnina L."/>
            <person name="Martin F."/>
            <person name="Koike S."/>
            <person name="Reyes Chin-Wo S."/>
            <person name="Mou B."/>
            <person name="Michelmore R."/>
        </authorList>
    </citation>
    <scope>NUCLEOTIDE SEQUENCE [LARGE SCALE GENOMIC DNA]</scope>
    <source>
        <strain evidence="2 3">R13</strain>
    </source>
</reference>
<feature type="region of interest" description="Disordered" evidence="1">
    <location>
        <begin position="56"/>
        <end position="76"/>
    </location>
</feature>
<evidence type="ECO:0000313" key="2">
    <source>
        <dbReference type="EMBL" id="RQM12533.1"/>
    </source>
</evidence>
<organism evidence="2 3">
    <name type="scientific">Peronospora effusa</name>
    <dbReference type="NCBI Taxonomy" id="542832"/>
    <lineage>
        <taxon>Eukaryota</taxon>
        <taxon>Sar</taxon>
        <taxon>Stramenopiles</taxon>
        <taxon>Oomycota</taxon>
        <taxon>Peronosporomycetes</taxon>
        <taxon>Peronosporales</taxon>
        <taxon>Peronosporaceae</taxon>
        <taxon>Peronospora</taxon>
    </lineage>
</organism>
<feature type="region of interest" description="Disordered" evidence="1">
    <location>
        <begin position="140"/>
        <end position="162"/>
    </location>
</feature>
<evidence type="ECO:0000256" key="1">
    <source>
        <dbReference type="SAM" id="MobiDB-lite"/>
    </source>
</evidence>
<sequence length="162" mass="17516">MEHRKCGDTDVTARDSEATSTQGNNHKGKEGQEVAIATGIVTEDKWSEFSNLRVAGDSEETAQSQPSSSCSAGSNRHKIRRISSYAHLKTPQDDGELSKSSLSFILDDQAASAAVGKMFNMMFSGGVSLKMSNILQKTKTSRRGARYFQRRSPGAEAGVPEI</sequence>
<dbReference type="AlphaFoldDB" id="A0A3R7YUE9"/>